<evidence type="ECO:0000313" key="2">
    <source>
        <dbReference type="EMBL" id="KAJ6743974.1"/>
    </source>
</evidence>
<dbReference type="OrthoDB" id="5570127at2759"/>
<dbReference type="InterPro" id="IPR011009">
    <property type="entry name" value="Kinase-like_dom_sf"/>
</dbReference>
<dbReference type="Gene3D" id="1.10.1070.11">
    <property type="entry name" value="Phosphatidylinositol 3-/4-kinase, catalytic domain"/>
    <property type="match status" value="1"/>
</dbReference>
<evidence type="ECO:0000313" key="3">
    <source>
        <dbReference type="Proteomes" id="UP001151532"/>
    </source>
</evidence>
<name>A0A9Q0V8A2_SALPP</name>
<accession>A0A9Q0V8A2</accession>
<comment type="caution">
    <text evidence="2">The sequence shown here is derived from an EMBL/GenBank/DDBJ whole genome shotgun (WGS) entry which is preliminary data.</text>
</comment>
<dbReference type="Proteomes" id="UP001151532">
    <property type="component" value="Chromosome 19"/>
</dbReference>
<dbReference type="GO" id="GO:0006281">
    <property type="term" value="P:DNA repair"/>
    <property type="evidence" value="ECO:0007669"/>
    <property type="project" value="TreeGrafter"/>
</dbReference>
<dbReference type="GO" id="GO:0035267">
    <property type="term" value="C:NuA4 histone acetyltransferase complex"/>
    <property type="evidence" value="ECO:0007669"/>
    <property type="project" value="TreeGrafter"/>
</dbReference>
<sequence length="287" mass="32327">MVEDDLMYSTFLEVYENHCARNDREADFPITYFKEQLNQAISGQISPEAVVDLRLQAYNEITKNYIGGRSPNKILFAKNTGKIFQTDFHPAYDANGMIEFNEPVPFRLTRNMQAFFSHFGVEGLIVSAMCAAAQAVVSPKQSQHLWHQLAMFFRDELLSWSWRRPLGLNLGPATSGSSMNPADFKHKVTTNVDHVISRITKIAPQSLSEEAKPSCIPHVVVRLKGKLPDLHLIYNSFESSSHTFFTEENAVDPPQSVQRGVTELVEAALTPRNLCMMIQHGIPGFKP</sequence>
<gene>
    <name evidence="2" type="ORF">OIU79_030311</name>
</gene>
<dbReference type="InterPro" id="IPR000403">
    <property type="entry name" value="PI3/4_kinase_cat_dom"/>
</dbReference>
<dbReference type="AlphaFoldDB" id="A0A9Q0V8A2"/>
<dbReference type="InterPro" id="IPR036940">
    <property type="entry name" value="PI3/4_kinase_cat_sf"/>
</dbReference>
<dbReference type="SUPFAM" id="SSF56112">
    <property type="entry name" value="Protein kinase-like (PK-like)"/>
    <property type="match status" value="1"/>
</dbReference>
<dbReference type="GO" id="GO:0006355">
    <property type="term" value="P:regulation of DNA-templated transcription"/>
    <property type="evidence" value="ECO:0007669"/>
    <property type="project" value="TreeGrafter"/>
</dbReference>
<dbReference type="InterPro" id="IPR050517">
    <property type="entry name" value="DDR_Repair_Kinase"/>
</dbReference>
<dbReference type="GO" id="GO:0005634">
    <property type="term" value="C:nucleus"/>
    <property type="evidence" value="ECO:0007669"/>
    <property type="project" value="TreeGrafter"/>
</dbReference>
<reference evidence="2" key="2">
    <citation type="journal article" date="2023" name="Int. J. Mol. Sci.">
        <title>De Novo Assembly and Annotation of 11 Diverse Shrub Willow (Salix) Genomes Reveals Novel Gene Organization in Sex-Linked Regions.</title>
        <authorList>
            <person name="Hyden B."/>
            <person name="Feng K."/>
            <person name="Yates T.B."/>
            <person name="Jawdy S."/>
            <person name="Cereghino C."/>
            <person name="Smart L.B."/>
            <person name="Muchero W."/>
        </authorList>
    </citation>
    <scope>NUCLEOTIDE SEQUENCE</scope>
    <source>
        <tissue evidence="2">Shoot tip</tissue>
    </source>
</reference>
<protein>
    <submittedName>
        <fullName evidence="2">ATAXIA TELANGIECTASIA MUTATED ATM -RELATED</fullName>
    </submittedName>
</protein>
<reference evidence="2" key="1">
    <citation type="submission" date="2022-11" db="EMBL/GenBank/DDBJ databases">
        <authorList>
            <person name="Hyden B.L."/>
            <person name="Feng K."/>
            <person name="Yates T."/>
            <person name="Jawdy S."/>
            <person name="Smart L.B."/>
            <person name="Muchero W."/>
        </authorList>
    </citation>
    <scope>NUCLEOTIDE SEQUENCE</scope>
    <source>
        <tissue evidence="2">Shoot tip</tissue>
    </source>
</reference>
<dbReference type="Pfam" id="PF00454">
    <property type="entry name" value="PI3_PI4_kinase"/>
    <property type="match status" value="1"/>
</dbReference>
<dbReference type="PANTHER" id="PTHR11139:SF1">
    <property type="entry name" value="TRANSFORMATION_TRANSCRIPTION DOMAIN-ASSOCIATED PROTEIN"/>
    <property type="match status" value="1"/>
</dbReference>
<proteinExistence type="predicted"/>
<dbReference type="GO" id="GO:0000124">
    <property type="term" value="C:SAGA complex"/>
    <property type="evidence" value="ECO:0007669"/>
    <property type="project" value="TreeGrafter"/>
</dbReference>
<feature type="domain" description="PI3K/PI4K catalytic" evidence="1">
    <location>
        <begin position="66"/>
        <end position="161"/>
    </location>
</feature>
<keyword evidence="3" id="KW-1185">Reference proteome</keyword>
<evidence type="ECO:0000259" key="1">
    <source>
        <dbReference type="Pfam" id="PF00454"/>
    </source>
</evidence>
<dbReference type="PANTHER" id="PTHR11139">
    <property type="entry name" value="ATAXIA TELANGIECTASIA MUTATED ATM -RELATED"/>
    <property type="match status" value="1"/>
</dbReference>
<dbReference type="EMBL" id="JAPFFK010000009">
    <property type="protein sequence ID" value="KAJ6743974.1"/>
    <property type="molecule type" value="Genomic_DNA"/>
</dbReference>
<organism evidence="2 3">
    <name type="scientific">Salix purpurea</name>
    <name type="common">Purple osier willow</name>
    <dbReference type="NCBI Taxonomy" id="77065"/>
    <lineage>
        <taxon>Eukaryota</taxon>
        <taxon>Viridiplantae</taxon>
        <taxon>Streptophyta</taxon>
        <taxon>Embryophyta</taxon>
        <taxon>Tracheophyta</taxon>
        <taxon>Spermatophyta</taxon>
        <taxon>Magnoliopsida</taxon>
        <taxon>eudicotyledons</taxon>
        <taxon>Gunneridae</taxon>
        <taxon>Pentapetalae</taxon>
        <taxon>rosids</taxon>
        <taxon>fabids</taxon>
        <taxon>Malpighiales</taxon>
        <taxon>Salicaceae</taxon>
        <taxon>Saliceae</taxon>
        <taxon>Salix</taxon>
    </lineage>
</organism>